<dbReference type="InterPro" id="IPR014710">
    <property type="entry name" value="RmlC-like_jellyroll"/>
</dbReference>
<proteinExistence type="predicted"/>
<accession>A0ABR2VTF7</accession>
<dbReference type="InterPro" id="IPR006045">
    <property type="entry name" value="Cupin_1"/>
</dbReference>
<feature type="domain" description="Cupin type-1" evidence="1">
    <location>
        <begin position="3"/>
        <end position="46"/>
    </location>
</feature>
<evidence type="ECO:0000313" key="2">
    <source>
        <dbReference type="EMBL" id="KAK9700340.1"/>
    </source>
</evidence>
<evidence type="ECO:0000313" key="3">
    <source>
        <dbReference type="Proteomes" id="UP001479436"/>
    </source>
</evidence>
<reference evidence="2 3" key="1">
    <citation type="submission" date="2023-04" db="EMBL/GenBank/DDBJ databases">
        <title>Genome of Basidiobolus ranarum AG-B5.</title>
        <authorList>
            <person name="Stajich J.E."/>
            <person name="Carter-House D."/>
            <person name="Gryganskyi A."/>
        </authorList>
    </citation>
    <scope>NUCLEOTIDE SEQUENCE [LARGE SCALE GENOMIC DNA]</scope>
    <source>
        <strain evidence="2 3">AG-B5</strain>
    </source>
</reference>
<keyword evidence="3" id="KW-1185">Reference proteome</keyword>
<dbReference type="EMBL" id="JASJQH010007917">
    <property type="protein sequence ID" value="KAK9700340.1"/>
    <property type="molecule type" value="Genomic_DNA"/>
</dbReference>
<dbReference type="Pfam" id="PF00190">
    <property type="entry name" value="Cupin_1"/>
    <property type="match status" value="1"/>
</dbReference>
<protein>
    <recommendedName>
        <fullName evidence="1">Cupin type-1 domain-containing protein</fullName>
    </recommendedName>
</protein>
<sequence length="117" mass="12530">MGEGMCEPHWHPITAEMGYIAKGYACMTVMNLGGSLDTYVLRPGDVYHTILFAVIPQVMFVRTVVRAFAFCGLALGSGSEFSINYGSATAKCVKSISLGTRTYSASGATVCCRDQNV</sequence>
<dbReference type="SUPFAM" id="SSF51182">
    <property type="entry name" value="RmlC-like cupins"/>
    <property type="match status" value="1"/>
</dbReference>
<dbReference type="Proteomes" id="UP001479436">
    <property type="component" value="Unassembled WGS sequence"/>
</dbReference>
<name>A0ABR2VTF7_9FUNG</name>
<dbReference type="InterPro" id="IPR011051">
    <property type="entry name" value="RmlC_Cupin_sf"/>
</dbReference>
<comment type="caution">
    <text evidence="2">The sequence shown here is derived from an EMBL/GenBank/DDBJ whole genome shotgun (WGS) entry which is preliminary data.</text>
</comment>
<organism evidence="2 3">
    <name type="scientific">Basidiobolus ranarum</name>
    <dbReference type="NCBI Taxonomy" id="34480"/>
    <lineage>
        <taxon>Eukaryota</taxon>
        <taxon>Fungi</taxon>
        <taxon>Fungi incertae sedis</taxon>
        <taxon>Zoopagomycota</taxon>
        <taxon>Entomophthoromycotina</taxon>
        <taxon>Basidiobolomycetes</taxon>
        <taxon>Basidiobolales</taxon>
        <taxon>Basidiobolaceae</taxon>
        <taxon>Basidiobolus</taxon>
    </lineage>
</organism>
<evidence type="ECO:0000259" key="1">
    <source>
        <dbReference type="Pfam" id="PF00190"/>
    </source>
</evidence>
<gene>
    <name evidence="2" type="ORF">K7432_012243</name>
</gene>
<dbReference type="Gene3D" id="2.60.120.10">
    <property type="entry name" value="Jelly Rolls"/>
    <property type="match status" value="1"/>
</dbReference>